<protein>
    <submittedName>
        <fullName evidence="2">Uncharacterized protein</fullName>
    </submittedName>
</protein>
<accession>A0ABT6Q269</accession>
<dbReference type="EMBL" id="JASBAO010000001">
    <property type="protein sequence ID" value="MDI2091200.1"/>
    <property type="molecule type" value="Genomic_DNA"/>
</dbReference>
<proteinExistence type="predicted"/>
<keyword evidence="1" id="KW-0732">Signal</keyword>
<organism evidence="2 3">
    <name type="scientific">Commensalibacter oyaizuii</name>
    <dbReference type="NCBI Taxonomy" id="3043873"/>
    <lineage>
        <taxon>Bacteria</taxon>
        <taxon>Pseudomonadati</taxon>
        <taxon>Pseudomonadota</taxon>
        <taxon>Alphaproteobacteria</taxon>
        <taxon>Acetobacterales</taxon>
        <taxon>Acetobacteraceae</taxon>
    </lineage>
</organism>
<gene>
    <name evidence="2" type="ORF">QJV27_07430</name>
</gene>
<keyword evidence="3" id="KW-1185">Reference proteome</keyword>
<reference evidence="2" key="1">
    <citation type="submission" date="2023-05" db="EMBL/GenBank/DDBJ databases">
        <title>Whole genome sequence of Commensalibacter sp.</title>
        <authorList>
            <person name="Charoenyingcharoen P."/>
            <person name="Yukphan P."/>
        </authorList>
    </citation>
    <scope>NUCLEOTIDE SEQUENCE</scope>
    <source>
        <strain evidence="2">TBRC 16381</strain>
    </source>
</reference>
<name>A0ABT6Q269_9PROT</name>
<comment type="caution">
    <text evidence="2">The sequence shown here is derived from an EMBL/GenBank/DDBJ whole genome shotgun (WGS) entry which is preliminary data.</text>
</comment>
<evidence type="ECO:0000313" key="2">
    <source>
        <dbReference type="EMBL" id="MDI2091200.1"/>
    </source>
</evidence>
<evidence type="ECO:0000256" key="1">
    <source>
        <dbReference type="SAM" id="SignalP"/>
    </source>
</evidence>
<feature type="chain" id="PRO_5045564986" evidence="1">
    <location>
        <begin position="25"/>
        <end position="262"/>
    </location>
</feature>
<feature type="signal peptide" evidence="1">
    <location>
        <begin position="1"/>
        <end position="24"/>
    </location>
</feature>
<evidence type="ECO:0000313" key="3">
    <source>
        <dbReference type="Proteomes" id="UP001431634"/>
    </source>
</evidence>
<dbReference type="RefSeq" id="WP_281448296.1">
    <property type="nucleotide sequence ID" value="NZ_JASBAO010000001.1"/>
</dbReference>
<sequence>MKKYSICLATIMAIAYSMTSYAYAKDSFFIKQDKYDSWVLSEFYNNVSLASVKGSSPLTIEIKPYQYSSTINISYEKLPTKFNPTLELDVGDFNCELTRVGQTNTYTTTLEPMDSLLFFNALKDQKDLIIYAGDDTTIKISLNGMDKAIEAMEEFAKNHYITLPRPFSAKIDVYSTMQIPNIVPSNIYPIFRQQAYFRDICDQEKEPAKRNQEQKDACVKTQTLTELLKTQGLCQTRQVILPQSYLQTATVSYQWKQCPSEK</sequence>
<dbReference type="Proteomes" id="UP001431634">
    <property type="component" value="Unassembled WGS sequence"/>
</dbReference>